<comment type="caution">
    <text evidence="1">The sequence shown here is derived from an EMBL/GenBank/DDBJ whole genome shotgun (WGS) entry which is preliminary data.</text>
</comment>
<dbReference type="AlphaFoldDB" id="A0A926NVF6"/>
<dbReference type="EMBL" id="JABFCZ010000001">
    <property type="protein sequence ID" value="MBD1544845.1"/>
    <property type="molecule type" value="Genomic_DNA"/>
</dbReference>
<evidence type="ECO:0000313" key="2">
    <source>
        <dbReference type="Proteomes" id="UP000598467"/>
    </source>
</evidence>
<accession>A0A926NVF6</accession>
<dbReference type="Proteomes" id="UP000598467">
    <property type="component" value="Unassembled WGS sequence"/>
</dbReference>
<organism evidence="1 2">
    <name type="scientific">Roseibium aggregatum</name>
    <dbReference type="NCBI Taxonomy" id="187304"/>
    <lineage>
        <taxon>Bacteria</taxon>
        <taxon>Pseudomonadati</taxon>
        <taxon>Pseudomonadota</taxon>
        <taxon>Alphaproteobacteria</taxon>
        <taxon>Hyphomicrobiales</taxon>
        <taxon>Stappiaceae</taxon>
        <taxon>Roseibium</taxon>
    </lineage>
</organism>
<gene>
    <name evidence="1" type="ORF">HK439_01105</name>
</gene>
<sequence length="50" mass="5588">MANIGTFTTTKHCSIGLNKTLVHSINARFERVENSSENGWQFRVFSGSVD</sequence>
<protein>
    <submittedName>
        <fullName evidence="1">Uncharacterized protein</fullName>
    </submittedName>
</protein>
<proteinExistence type="predicted"/>
<evidence type="ECO:0000313" key="1">
    <source>
        <dbReference type="EMBL" id="MBD1544845.1"/>
    </source>
</evidence>
<dbReference type="RefSeq" id="WP_190289509.1">
    <property type="nucleotide sequence ID" value="NZ_JABFCZ010000001.1"/>
</dbReference>
<name>A0A926NVF6_9HYPH</name>
<reference evidence="1" key="1">
    <citation type="submission" date="2020-05" db="EMBL/GenBank/DDBJ databases">
        <title>Identification of trans-AT polyketide cluster in two marine bacteria, producers of a novel glutaramide-containing polyketide sesbanimide D and analogs.</title>
        <authorList>
            <person name="Kacar D."/>
            <person name="Rodriguez P."/>
            <person name="Canedo L."/>
            <person name="Gonzalez E."/>
            <person name="Galan B."/>
            <person name="De La Calle F."/>
            <person name="Garcia J.L."/>
        </authorList>
    </citation>
    <scope>NUCLEOTIDE SEQUENCE</scope>
    <source>
        <strain evidence="1">PHM038</strain>
    </source>
</reference>